<dbReference type="SUPFAM" id="SSF82693">
    <property type="entry name" value="Multidrug efflux transporter AcrB pore domain, PN1, PN2, PC1 and PC2 subdomains"/>
    <property type="match status" value="4"/>
</dbReference>
<feature type="transmembrane region" description="Helical" evidence="9">
    <location>
        <begin position="859"/>
        <end position="877"/>
    </location>
</feature>
<dbReference type="InterPro" id="IPR001036">
    <property type="entry name" value="Acrflvin-R"/>
</dbReference>
<evidence type="ECO:0000313" key="10">
    <source>
        <dbReference type="EMBL" id="OWY28705.1"/>
    </source>
</evidence>
<dbReference type="Gene3D" id="3.30.2090.10">
    <property type="entry name" value="Multidrug efflux transporter AcrB TolC docking domain, DN and DC subdomains"/>
    <property type="match status" value="2"/>
</dbReference>
<dbReference type="PANTHER" id="PTHR32063">
    <property type="match status" value="1"/>
</dbReference>
<dbReference type="GO" id="GO:0005886">
    <property type="term" value="C:plasma membrane"/>
    <property type="evidence" value="ECO:0007669"/>
    <property type="project" value="UniProtKB-SubCell"/>
</dbReference>
<dbReference type="Pfam" id="PF00873">
    <property type="entry name" value="ACR_tran"/>
    <property type="match status" value="1"/>
</dbReference>
<evidence type="ECO:0000313" key="11">
    <source>
        <dbReference type="Proteomes" id="UP000197596"/>
    </source>
</evidence>
<evidence type="ECO:0000256" key="8">
    <source>
        <dbReference type="SAM" id="MobiDB-lite"/>
    </source>
</evidence>
<evidence type="ECO:0000256" key="5">
    <source>
        <dbReference type="ARBA" id="ARBA00022692"/>
    </source>
</evidence>
<dbReference type="Proteomes" id="UP000197596">
    <property type="component" value="Unassembled WGS sequence"/>
</dbReference>
<dbReference type="PRINTS" id="PR00702">
    <property type="entry name" value="ACRIFLAVINRP"/>
</dbReference>
<dbReference type="RefSeq" id="WP_088751225.1">
    <property type="nucleotide sequence ID" value="NZ_NJGU01000006.1"/>
</dbReference>
<evidence type="ECO:0000256" key="3">
    <source>
        <dbReference type="ARBA" id="ARBA00022475"/>
    </source>
</evidence>
<feature type="transmembrane region" description="Helical" evidence="9">
    <location>
        <begin position="909"/>
        <end position="935"/>
    </location>
</feature>
<dbReference type="SUPFAM" id="SSF82714">
    <property type="entry name" value="Multidrug efflux transporter AcrB TolC docking domain, DN and DC subdomains"/>
    <property type="match status" value="2"/>
</dbReference>
<feature type="transmembrane region" description="Helical" evidence="9">
    <location>
        <begin position="988"/>
        <end position="1014"/>
    </location>
</feature>
<evidence type="ECO:0000256" key="2">
    <source>
        <dbReference type="ARBA" id="ARBA00022448"/>
    </source>
</evidence>
<dbReference type="FunFam" id="1.20.1640.10:FF:000001">
    <property type="entry name" value="Efflux pump membrane transporter"/>
    <property type="match status" value="1"/>
</dbReference>
<keyword evidence="7 9" id="KW-0472">Membrane</keyword>
<dbReference type="NCBIfam" id="NF007798">
    <property type="entry name" value="PRK10503.1"/>
    <property type="match status" value="1"/>
</dbReference>
<organism evidence="10 11">
    <name type="scientific">Herbaspirillum robiniae</name>
    <dbReference type="NCBI Taxonomy" id="2014887"/>
    <lineage>
        <taxon>Bacteria</taxon>
        <taxon>Pseudomonadati</taxon>
        <taxon>Pseudomonadota</taxon>
        <taxon>Betaproteobacteria</taxon>
        <taxon>Burkholderiales</taxon>
        <taxon>Oxalobacteraceae</taxon>
        <taxon>Herbaspirillum</taxon>
    </lineage>
</organism>
<dbReference type="Gene3D" id="3.30.70.1320">
    <property type="entry name" value="Multidrug efflux transporter AcrB pore domain like"/>
    <property type="match status" value="1"/>
</dbReference>
<gene>
    <name evidence="10" type="ORF">CEJ42_12025</name>
</gene>
<evidence type="ECO:0000256" key="9">
    <source>
        <dbReference type="SAM" id="Phobius"/>
    </source>
</evidence>
<evidence type="ECO:0000256" key="1">
    <source>
        <dbReference type="ARBA" id="ARBA00004429"/>
    </source>
</evidence>
<reference evidence="10 11" key="1">
    <citation type="submission" date="2017-06" db="EMBL/GenBank/DDBJ databases">
        <title>Herbaspirillum phytohormonus sp. nov., isolated from the root nodule of Robinia pseudoacacia in lead-zinc mine.</title>
        <authorList>
            <person name="Fan M."/>
            <person name="Lin Y."/>
        </authorList>
    </citation>
    <scope>NUCLEOTIDE SEQUENCE [LARGE SCALE GENOMIC DNA]</scope>
    <source>
        <strain evidence="10 11">HZ10</strain>
    </source>
</reference>
<accession>A0A246WQP0</accession>
<dbReference type="GO" id="GO:0042910">
    <property type="term" value="F:xenobiotic transmembrane transporter activity"/>
    <property type="evidence" value="ECO:0007669"/>
    <property type="project" value="TreeGrafter"/>
</dbReference>
<feature type="region of interest" description="Disordered" evidence="8">
    <location>
        <begin position="1027"/>
        <end position="1049"/>
    </location>
</feature>
<keyword evidence="3" id="KW-1003">Cell membrane</keyword>
<dbReference type="InterPro" id="IPR027463">
    <property type="entry name" value="AcrB_DN_DC_subdom"/>
</dbReference>
<feature type="transmembrane region" description="Helical" evidence="9">
    <location>
        <begin position="360"/>
        <end position="381"/>
    </location>
</feature>
<feature type="transmembrane region" description="Helical" evidence="9">
    <location>
        <begin position="12"/>
        <end position="32"/>
    </location>
</feature>
<keyword evidence="4" id="KW-0997">Cell inner membrane</keyword>
<dbReference type="Gene3D" id="3.30.70.1430">
    <property type="entry name" value="Multidrug efflux transporter AcrB pore domain"/>
    <property type="match status" value="2"/>
</dbReference>
<name>A0A246WQP0_9BURK</name>
<comment type="caution">
    <text evidence="10">The sequence shown here is derived from an EMBL/GenBank/DDBJ whole genome shotgun (WGS) entry which is preliminary data.</text>
</comment>
<dbReference type="SUPFAM" id="SSF82866">
    <property type="entry name" value="Multidrug efflux transporter AcrB transmembrane domain"/>
    <property type="match status" value="2"/>
</dbReference>
<dbReference type="EMBL" id="NJGU01000006">
    <property type="protein sequence ID" value="OWY28705.1"/>
    <property type="molecule type" value="Genomic_DNA"/>
</dbReference>
<dbReference type="Gene3D" id="1.20.1640.10">
    <property type="entry name" value="Multidrug efflux transporter AcrB transmembrane domain"/>
    <property type="match status" value="2"/>
</dbReference>
<comment type="subcellular location">
    <subcellularLocation>
        <location evidence="1">Cell inner membrane</location>
        <topology evidence="1">Multi-pass membrane protein</topology>
    </subcellularLocation>
</comment>
<keyword evidence="5 9" id="KW-0812">Transmembrane</keyword>
<feature type="transmembrane region" description="Helical" evidence="9">
    <location>
        <begin position="431"/>
        <end position="451"/>
    </location>
</feature>
<feature type="transmembrane region" description="Helical" evidence="9">
    <location>
        <begin position="463"/>
        <end position="482"/>
    </location>
</feature>
<evidence type="ECO:0000256" key="7">
    <source>
        <dbReference type="ARBA" id="ARBA00023136"/>
    </source>
</evidence>
<dbReference type="Gene3D" id="3.30.70.1440">
    <property type="entry name" value="Multidrug efflux transporter AcrB pore domain"/>
    <property type="match status" value="1"/>
</dbReference>
<evidence type="ECO:0000256" key="6">
    <source>
        <dbReference type="ARBA" id="ARBA00022989"/>
    </source>
</evidence>
<keyword evidence="6 9" id="KW-1133">Transmembrane helix</keyword>
<dbReference type="PANTHER" id="PTHR32063:SF21">
    <property type="entry name" value="MULTIDRUG RESISTANCE PROTEIN MDTB"/>
    <property type="match status" value="1"/>
</dbReference>
<protein>
    <submittedName>
        <fullName evidence="10">Multidrug transporter subunit MdtB</fullName>
    </submittedName>
</protein>
<feature type="transmembrane region" description="Helical" evidence="9">
    <location>
        <begin position="955"/>
        <end position="976"/>
    </location>
</feature>
<evidence type="ECO:0000256" key="4">
    <source>
        <dbReference type="ARBA" id="ARBA00022519"/>
    </source>
</evidence>
<dbReference type="NCBIfam" id="NF033617">
    <property type="entry name" value="RND_permease_2"/>
    <property type="match status" value="1"/>
</dbReference>
<keyword evidence="2" id="KW-0813">Transport</keyword>
<sequence>MNPSRQFILRPVATSLLMLAILLVGIVAYRLLPLSALPEVDYPTIQVVTLYPGASPDVMTSSVTAPLERQFGQMPGLKQMSSTSSGGASVITLQFNLDLNLDIAEQEVQAAINAGGNLLPSDLPMPPVYSKVNPADTPIITLAVTSKTMPLPKVQDLIDTRLAQKISQLSGVGLVSLSGGQRPAVRMQLNPRAVAALGLNLDDVRTAIGNANVNQAKGSFDGPTRASTIDANDQLRSADEYKNLIIAYKNGAPIRISDVADVLDGAENVRLGAWANTQPAVIVNIQRQPGANVIAVVDSIKKILPQLEASLPGSIDVKILTDRTTTIRASVADVKFELLLSVALVVMVIFVFLRNVPATIIPSVAVPLSLVGTFAVMYVAGFSINNLTLMALTIATGFVVDDAIVMIENISRYIEEGMKPMQAALKGAEQIGFTIISLTFSLIAVLIPLLFMGDVVGRLFHEFAVTLAVSILISAVVSLTLTPMMCARLLRHQPEEEQGWFYHKSQVFFDRVIARYGVMLEWVLERQKLTLLVAVGTLALTVLLYMFVPKGFFPLQDTGVIQGISEATQSVSFGAMGEKQQQLAKVVLEDPAVDSLSSFIGVDGTNATLNSGRMLINLKPHDDRDVSASDVIRRLKPKLEQQVPGVTLYMQPVQDLTIEDSVSRTQYQFTLEDADPDTLSEWGPKLVERLQQQPELADVASNLQDKGLQAYIQIDRDAASRLGITTAAIDNALYNAFGQRLISTIYTQSNQYRVVMEVKPEFQRGPSALDSIYLVTSAGRQVPLSSIATVTERTAPLVVNHIGQFPAATISFNLAKGASLGEAVKVIKAAEQEIGMPASTVTNFQGAALAFQASLSNTLWLILAAIVTMYIVLGVLYESYIHPITILSTLPSAGVGALLSLMISGTDLGIIGIIGIILLIGIVKKNAIMMIDFALEAERHEGKTPREAIYQACLLRFRPILMTTMAALLGALPLMLGTGVGSELRQPLGITMVGGLLVSQVLTLFTTPVIYLGFDSLARRMRARFGQKEPGRGGDDDDEGHPAPLPPAV</sequence>
<feature type="transmembrane region" description="Helical" evidence="9">
    <location>
        <begin position="336"/>
        <end position="353"/>
    </location>
</feature>
<feature type="transmembrane region" description="Helical" evidence="9">
    <location>
        <begin position="529"/>
        <end position="548"/>
    </location>
</feature>
<dbReference type="FunFam" id="3.30.70.1430:FF:000001">
    <property type="entry name" value="Efflux pump membrane transporter"/>
    <property type="match status" value="1"/>
</dbReference>
<proteinExistence type="predicted"/>
<dbReference type="AlphaFoldDB" id="A0A246WQP0"/>